<sequence>MYVHHALSFMPKREQKIPAFSQEPPASIHRDWTVFEFSLFFTVGSICSGLHVTDGSVTCSNSGDKTVCRVHCEGEDKGKFTCTEDEGWTPELPTCAKPIEGADNEEVLNAENAGCPVARLCMKACQEQGKRVGRCTGKLGKHCICS</sequence>
<evidence type="ECO:0000313" key="1">
    <source>
        <dbReference type="EMBL" id="GBO05470.1"/>
    </source>
</evidence>
<reference evidence="1 2" key="1">
    <citation type="journal article" date="2019" name="Sci. Rep.">
        <title>Orb-weaving spider Araneus ventricosus genome elucidates the spidroin gene catalogue.</title>
        <authorList>
            <person name="Kono N."/>
            <person name="Nakamura H."/>
            <person name="Ohtoshi R."/>
            <person name="Moran D.A.P."/>
            <person name="Shinohara A."/>
            <person name="Yoshida Y."/>
            <person name="Fujiwara M."/>
            <person name="Mori M."/>
            <person name="Tomita M."/>
            <person name="Arakawa K."/>
        </authorList>
    </citation>
    <scope>NUCLEOTIDE SEQUENCE [LARGE SCALE GENOMIC DNA]</scope>
</reference>
<evidence type="ECO:0008006" key="3">
    <source>
        <dbReference type="Google" id="ProtNLM"/>
    </source>
</evidence>
<comment type="caution">
    <text evidence="1">The sequence shown here is derived from an EMBL/GenBank/DDBJ whole genome shotgun (WGS) entry which is preliminary data.</text>
</comment>
<accession>A0A4Y2U1E2</accession>
<evidence type="ECO:0000313" key="2">
    <source>
        <dbReference type="Proteomes" id="UP000499080"/>
    </source>
</evidence>
<keyword evidence="2" id="KW-1185">Reference proteome</keyword>
<dbReference type="EMBL" id="BGPR01032099">
    <property type="protein sequence ID" value="GBO05470.1"/>
    <property type="molecule type" value="Genomic_DNA"/>
</dbReference>
<organism evidence="1 2">
    <name type="scientific">Araneus ventricosus</name>
    <name type="common">Orbweaver spider</name>
    <name type="synonym">Epeira ventricosa</name>
    <dbReference type="NCBI Taxonomy" id="182803"/>
    <lineage>
        <taxon>Eukaryota</taxon>
        <taxon>Metazoa</taxon>
        <taxon>Ecdysozoa</taxon>
        <taxon>Arthropoda</taxon>
        <taxon>Chelicerata</taxon>
        <taxon>Arachnida</taxon>
        <taxon>Araneae</taxon>
        <taxon>Araneomorphae</taxon>
        <taxon>Entelegynae</taxon>
        <taxon>Araneoidea</taxon>
        <taxon>Araneidae</taxon>
        <taxon>Araneus</taxon>
    </lineage>
</organism>
<gene>
    <name evidence="1" type="ORF">AVEN_98629_1</name>
</gene>
<dbReference type="Proteomes" id="UP000499080">
    <property type="component" value="Unassembled WGS sequence"/>
</dbReference>
<proteinExistence type="predicted"/>
<name>A0A4Y2U1E2_ARAVE</name>
<dbReference type="AlphaFoldDB" id="A0A4Y2U1E2"/>
<protein>
    <recommendedName>
        <fullName evidence="3">Sushi domain-containing protein</fullName>
    </recommendedName>
</protein>